<dbReference type="InterPro" id="IPR058240">
    <property type="entry name" value="rSAM_sf"/>
</dbReference>
<reference evidence="2" key="1">
    <citation type="submission" date="2019-08" db="EMBL/GenBank/DDBJ databases">
        <authorList>
            <person name="Kucharzyk K."/>
            <person name="Murdoch R.W."/>
            <person name="Higgins S."/>
            <person name="Loffler F."/>
        </authorList>
    </citation>
    <scope>NUCLEOTIDE SEQUENCE</scope>
</reference>
<evidence type="ECO:0000313" key="2">
    <source>
        <dbReference type="EMBL" id="MPN36022.1"/>
    </source>
</evidence>
<name>A0A645HCC4_9ZZZZ</name>
<dbReference type="EMBL" id="VSSQ01089937">
    <property type="protein sequence ID" value="MPN36022.1"/>
    <property type="molecule type" value="Genomic_DNA"/>
</dbReference>
<proteinExistence type="predicted"/>
<comment type="caution">
    <text evidence="2">The sequence shown here is derived from an EMBL/GenBank/DDBJ whole genome shotgun (WGS) entry which is preliminary data.</text>
</comment>
<dbReference type="Pfam" id="PF13186">
    <property type="entry name" value="SPASM"/>
    <property type="match status" value="1"/>
</dbReference>
<dbReference type="InterPro" id="IPR013785">
    <property type="entry name" value="Aldolase_TIM"/>
</dbReference>
<evidence type="ECO:0000259" key="1">
    <source>
        <dbReference type="Pfam" id="PF13186"/>
    </source>
</evidence>
<protein>
    <recommendedName>
        <fullName evidence="1">4Fe4S-binding SPASM domain-containing protein</fullName>
    </recommendedName>
</protein>
<dbReference type="SUPFAM" id="SSF102114">
    <property type="entry name" value="Radical SAM enzymes"/>
    <property type="match status" value="1"/>
</dbReference>
<accession>A0A645HCC4</accession>
<feature type="domain" description="4Fe4S-binding SPASM" evidence="1">
    <location>
        <begin position="96"/>
        <end position="151"/>
    </location>
</feature>
<dbReference type="Gene3D" id="3.20.20.70">
    <property type="entry name" value="Aldolase class I"/>
    <property type="match status" value="1"/>
</dbReference>
<organism evidence="2">
    <name type="scientific">bioreactor metagenome</name>
    <dbReference type="NCBI Taxonomy" id="1076179"/>
    <lineage>
        <taxon>unclassified sequences</taxon>
        <taxon>metagenomes</taxon>
        <taxon>ecological metagenomes</taxon>
    </lineage>
</organism>
<dbReference type="PANTHER" id="PTHR43524">
    <property type="entry name" value="RADICAL SAM SUPERFAMILY PROTEIN"/>
    <property type="match status" value="1"/>
</dbReference>
<sequence length="220" mass="25148">MDILKEKKLAFGFSTCYHSKNADVIGSEEYFDEMIDHGAKFGWFFTYMPIGKDAVPELMATAEQREYMYYQIRKFRGTKPPFTMDFWNDGEYVEGCIAGGRRYLHINANGDVEPCAFIHYADSNIHEKTLLEALQSPLFAQYRVNQPFNNNHLRPCPLLDNPGRLTQMVEKSGAASTDFICRENVRDLSAKCVNAAKNWSVVADQLWDKDHCAACQSCNK</sequence>
<dbReference type="AlphaFoldDB" id="A0A645HCC4"/>
<dbReference type="InterPro" id="IPR023885">
    <property type="entry name" value="4Fe4S-binding_SPASM_dom"/>
</dbReference>
<dbReference type="CDD" id="cd21128">
    <property type="entry name" value="SPASM_rSAM"/>
    <property type="match status" value="1"/>
</dbReference>
<gene>
    <name evidence="2" type="ORF">SDC9_183527</name>
</gene>
<dbReference type="PANTHER" id="PTHR43524:SF1">
    <property type="entry name" value="RADICAL SAM SUPERFAMILY PROTEIN"/>
    <property type="match status" value="1"/>
</dbReference>